<comment type="catalytic activity">
    <reaction evidence="10 11">
        <text>UMP + ATP = UDP + ADP</text>
        <dbReference type="Rhea" id="RHEA:24400"/>
        <dbReference type="ChEBI" id="CHEBI:30616"/>
        <dbReference type="ChEBI" id="CHEBI:57865"/>
        <dbReference type="ChEBI" id="CHEBI:58223"/>
        <dbReference type="ChEBI" id="CHEBI:456216"/>
        <dbReference type="EC" id="2.7.4.22"/>
    </reaction>
</comment>
<evidence type="ECO:0000256" key="7">
    <source>
        <dbReference type="ARBA" id="ARBA00022777"/>
    </source>
</evidence>
<feature type="binding site" evidence="11">
    <location>
        <position position="156"/>
    </location>
    <ligand>
        <name>ATP</name>
        <dbReference type="ChEBI" id="CHEBI:30616"/>
    </ligand>
</feature>
<protein>
    <recommendedName>
        <fullName evidence="11">Uridylate kinase</fullName>
        <shortName evidence="11">UK</shortName>
        <ecNumber evidence="11">2.7.4.22</ecNumber>
    </recommendedName>
    <alternativeName>
        <fullName evidence="11">Uridine monophosphate kinase</fullName>
        <shortName evidence="11">UMP kinase</shortName>
        <shortName evidence="11">UMPK</shortName>
    </alternativeName>
</protein>
<evidence type="ECO:0000313" key="14">
    <source>
        <dbReference type="EMBL" id="KUK85153.1"/>
    </source>
</evidence>
<evidence type="ECO:0000256" key="10">
    <source>
        <dbReference type="ARBA" id="ARBA00047767"/>
    </source>
</evidence>
<dbReference type="Gene3D" id="3.40.1160.10">
    <property type="entry name" value="Acetylglutamate kinase-like"/>
    <property type="match status" value="1"/>
</dbReference>
<feature type="binding site" evidence="11">
    <location>
        <position position="51"/>
    </location>
    <ligand>
        <name>ATP</name>
        <dbReference type="ChEBI" id="CHEBI:30616"/>
    </ligand>
</feature>
<evidence type="ECO:0000256" key="8">
    <source>
        <dbReference type="ARBA" id="ARBA00022840"/>
    </source>
</evidence>
<comment type="subunit">
    <text evidence="11">Homohexamer.</text>
</comment>
<sequence length="233" mass="25341">MYRRVLLKLSGEVLSGEGARGFDSGRTAFLIEELRPAIEKGIQLAIVIGAGNIIRGRELSEMRSSRADELGILGTIMNSLYLKESLCMNGFEAIAISSIAGIPSLLEHRYDTIEDALNTGKIVVFGGGTYLPFFTTDTAAAVRAVEIGANVLIKGTKVDGVYDNDPKTNKEAKRIDRTTFSEAIKSRLEIMDIEAFSICQRYGLPVRVIDFFNKGNLFDAIIGGKTGTLVLPD</sequence>
<evidence type="ECO:0000313" key="13">
    <source>
        <dbReference type="EMBL" id="HCO70274.1"/>
    </source>
</evidence>
<dbReference type="PATRIC" id="fig|1236046.5.peg.1794"/>
<evidence type="ECO:0000256" key="3">
    <source>
        <dbReference type="ARBA" id="ARBA00007614"/>
    </source>
</evidence>
<comment type="subcellular location">
    <subcellularLocation>
        <location evidence="1 11">Cytoplasm</location>
    </subcellularLocation>
</comment>
<dbReference type="GO" id="GO:0044210">
    <property type="term" value="P:'de novo' CTP biosynthetic process"/>
    <property type="evidence" value="ECO:0007669"/>
    <property type="project" value="UniProtKB-UniRule"/>
</dbReference>
<dbReference type="Pfam" id="PF00696">
    <property type="entry name" value="AA_kinase"/>
    <property type="match status" value="1"/>
</dbReference>
<dbReference type="InterPro" id="IPR001048">
    <property type="entry name" value="Asp/Glu/Uridylate_kinase"/>
</dbReference>
<evidence type="ECO:0000256" key="6">
    <source>
        <dbReference type="ARBA" id="ARBA00022741"/>
    </source>
</evidence>
<keyword evidence="9 11" id="KW-0665">Pyrimidine biosynthesis</keyword>
<dbReference type="Proteomes" id="UP000055014">
    <property type="component" value="Unassembled WGS sequence"/>
</dbReference>
<dbReference type="CDD" id="cd04254">
    <property type="entry name" value="AAK_UMPK-PyrH-Ec"/>
    <property type="match status" value="1"/>
</dbReference>
<dbReference type="PANTHER" id="PTHR42833:SF4">
    <property type="entry name" value="URIDYLATE KINASE PUMPKIN, CHLOROPLASTIC"/>
    <property type="match status" value="1"/>
</dbReference>
<dbReference type="GO" id="GO:0005524">
    <property type="term" value="F:ATP binding"/>
    <property type="evidence" value="ECO:0007669"/>
    <property type="project" value="UniProtKB-KW"/>
</dbReference>
<feature type="binding site" evidence="11">
    <location>
        <position position="162"/>
    </location>
    <ligand>
        <name>ATP</name>
        <dbReference type="ChEBI" id="CHEBI:30616"/>
    </ligand>
</feature>
<dbReference type="HAMAP" id="MF_01220_B">
    <property type="entry name" value="PyrH_B"/>
    <property type="match status" value="1"/>
</dbReference>
<evidence type="ECO:0000256" key="5">
    <source>
        <dbReference type="ARBA" id="ARBA00022679"/>
    </source>
</evidence>
<evidence type="ECO:0000313" key="15">
    <source>
        <dbReference type="Proteomes" id="UP000055014"/>
    </source>
</evidence>
<dbReference type="Proteomes" id="UP000264215">
    <property type="component" value="Unassembled WGS sequence"/>
</dbReference>
<reference evidence="13 16" key="3">
    <citation type="journal article" date="2018" name="Nat. Biotechnol.">
        <title>A standardized bacterial taxonomy based on genome phylogeny substantially revises the tree of life.</title>
        <authorList>
            <person name="Parks D.H."/>
            <person name="Chuvochina M."/>
            <person name="Waite D.W."/>
            <person name="Rinke C."/>
            <person name="Skarshewski A."/>
            <person name="Chaumeil P.A."/>
            <person name="Hugenholtz P."/>
        </authorList>
    </citation>
    <scope>NUCLEOTIDE SEQUENCE [LARGE SCALE GENOMIC DNA]</scope>
    <source>
        <strain evidence="13">UBA9905</strain>
    </source>
</reference>
<dbReference type="InterPro" id="IPR011817">
    <property type="entry name" value="Uridylate_kinase"/>
</dbReference>
<evidence type="ECO:0000259" key="12">
    <source>
        <dbReference type="Pfam" id="PF00696"/>
    </source>
</evidence>
<reference evidence="15" key="2">
    <citation type="journal article" date="2015" name="MBio">
        <title>Genome-Resolved Metagenomic Analysis Reveals Roles for Candidate Phyla and Other Microbial Community Members in Biogeochemical Transformations in Oil Reservoirs.</title>
        <authorList>
            <person name="Hu P."/>
            <person name="Tom L."/>
            <person name="Singh A."/>
            <person name="Thomas B.C."/>
            <person name="Baker B.J."/>
            <person name="Piceno Y.M."/>
            <person name="Andersen G.L."/>
            <person name="Banfield J.F."/>
        </authorList>
    </citation>
    <scope>NUCLEOTIDE SEQUENCE [LARGE SCALE GENOMIC DNA]</scope>
</reference>
<comment type="caution">
    <text evidence="14">The sequence shown here is derived from an EMBL/GenBank/DDBJ whole genome shotgun (WGS) entry which is preliminary data.</text>
</comment>
<feature type="binding site" evidence="11">
    <location>
        <begin position="129"/>
        <end position="136"/>
    </location>
    <ligand>
        <name>UMP</name>
        <dbReference type="ChEBI" id="CHEBI:57865"/>
    </ligand>
</feature>
<dbReference type="UniPathway" id="UPA00159">
    <property type="reaction ID" value="UER00275"/>
</dbReference>
<dbReference type="InterPro" id="IPR036393">
    <property type="entry name" value="AceGlu_kinase-like_sf"/>
</dbReference>
<dbReference type="PIRSF" id="PIRSF005650">
    <property type="entry name" value="Uridylate_kin"/>
    <property type="match status" value="1"/>
</dbReference>
<gene>
    <name evidence="11" type="primary">pyrH</name>
    <name evidence="13" type="ORF">DIT26_06835</name>
    <name evidence="14" type="ORF">XE02_1561</name>
</gene>
<feature type="binding site" evidence="11">
    <location>
        <position position="165"/>
    </location>
    <ligand>
        <name>ATP</name>
        <dbReference type="ChEBI" id="CHEBI:30616"/>
    </ligand>
</feature>
<evidence type="ECO:0000313" key="16">
    <source>
        <dbReference type="Proteomes" id="UP000264215"/>
    </source>
</evidence>
<dbReference type="GO" id="GO:0006225">
    <property type="term" value="P:UDP biosynthetic process"/>
    <property type="evidence" value="ECO:0007669"/>
    <property type="project" value="TreeGrafter"/>
</dbReference>
<feature type="domain" description="Aspartate/glutamate/uridylate kinase" evidence="12">
    <location>
        <begin position="4"/>
        <end position="210"/>
    </location>
</feature>
<keyword evidence="5 11" id="KW-0808">Transferase</keyword>
<accession>A0A101HYX5</accession>
<evidence type="ECO:0000256" key="11">
    <source>
        <dbReference type="HAMAP-Rule" id="MF_01220"/>
    </source>
</evidence>
<keyword evidence="6 11" id="KW-0547">Nucleotide-binding</keyword>
<organism evidence="14 15">
    <name type="scientific">Mesotoga infera</name>
    <dbReference type="NCBI Taxonomy" id="1236046"/>
    <lineage>
        <taxon>Bacteria</taxon>
        <taxon>Thermotogati</taxon>
        <taxon>Thermotogota</taxon>
        <taxon>Thermotogae</taxon>
        <taxon>Kosmotogales</taxon>
        <taxon>Kosmotogaceae</taxon>
        <taxon>Mesotoga</taxon>
    </lineage>
</organism>
<dbReference type="EMBL" id="LGGW01000220">
    <property type="protein sequence ID" value="KUK85153.1"/>
    <property type="molecule type" value="Genomic_DNA"/>
</dbReference>
<feature type="binding site" evidence="11">
    <location>
        <position position="55"/>
    </location>
    <ligand>
        <name>ATP</name>
        <dbReference type="ChEBI" id="CHEBI:30616"/>
    </ligand>
</feature>
<comment type="caution">
    <text evidence="11">Lacks conserved residue(s) required for the propagation of feature annotation.</text>
</comment>
<dbReference type="SUPFAM" id="SSF53633">
    <property type="entry name" value="Carbamate kinase-like"/>
    <property type="match status" value="1"/>
</dbReference>
<dbReference type="InterPro" id="IPR015963">
    <property type="entry name" value="Uridylate_kinase_bac"/>
</dbReference>
<dbReference type="EC" id="2.7.4.22" evidence="11"/>
<dbReference type="EMBL" id="DQBS01000156">
    <property type="protein sequence ID" value="HCO70274.1"/>
    <property type="molecule type" value="Genomic_DNA"/>
</dbReference>
<comment type="activity regulation">
    <text evidence="11">Inhibited by UTP.</text>
</comment>
<name>A0A101HYX5_9BACT</name>
<keyword evidence="7 11" id="KW-0418">Kinase</keyword>
<proteinExistence type="inferred from homology"/>
<keyword evidence="8 11" id="KW-0067">ATP-binding</keyword>
<comment type="pathway">
    <text evidence="2 11">Pyrimidine metabolism; CTP biosynthesis via de novo pathway; UDP from UMP (UMPK route): step 1/1.</text>
</comment>
<dbReference type="AlphaFoldDB" id="A0A101HYX5"/>
<evidence type="ECO:0000256" key="2">
    <source>
        <dbReference type="ARBA" id="ARBA00004791"/>
    </source>
</evidence>
<feature type="binding site" evidence="11">
    <location>
        <begin position="8"/>
        <end position="11"/>
    </location>
    <ligand>
        <name>ATP</name>
        <dbReference type="ChEBI" id="CHEBI:30616"/>
    </ligand>
</feature>
<reference evidence="14" key="1">
    <citation type="journal article" date="2015" name="MBio">
        <title>Genome-resolved metagenomic analysis reveals roles for candidate phyla and other microbial community members in biogeochemical transformations in oil reservoirs.</title>
        <authorList>
            <person name="Hu P."/>
            <person name="Tom L."/>
            <person name="Singh A."/>
            <person name="Thomas B.C."/>
            <person name="Baker B.J."/>
            <person name="Piceno Y.M."/>
            <person name="Andersen G.L."/>
            <person name="Banfield J.F."/>
        </authorList>
    </citation>
    <scope>NUCLEOTIDE SEQUENCE [LARGE SCALE GENOMIC DNA]</scope>
    <source>
        <strain evidence="14">46_70</strain>
    </source>
</reference>
<dbReference type="PANTHER" id="PTHR42833">
    <property type="entry name" value="URIDYLATE KINASE"/>
    <property type="match status" value="1"/>
</dbReference>
<dbReference type="GO" id="GO:0033862">
    <property type="term" value="F:UMP kinase activity"/>
    <property type="evidence" value="ECO:0007669"/>
    <property type="project" value="UniProtKB-EC"/>
</dbReference>
<feature type="binding site" evidence="11">
    <location>
        <position position="68"/>
    </location>
    <ligand>
        <name>UMP</name>
        <dbReference type="ChEBI" id="CHEBI:57865"/>
    </ligand>
</feature>
<evidence type="ECO:0000256" key="9">
    <source>
        <dbReference type="ARBA" id="ARBA00022975"/>
    </source>
</evidence>
<dbReference type="GO" id="GO:0005737">
    <property type="term" value="C:cytoplasm"/>
    <property type="evidence" value="ECO:0007669"/>
    <property type="project" value="UniProtKB-SubCell"/>
</dbReference>
<evidence type="ECO:0000256" key="1">
    <source>
        <dbReference type="ARBA" id="ARBA00004496"/>
    </source>
</evidence>
<comment type="similarity">
    <text evidence="3 11">Belongs to the UMP kinase family.</text>
</comment>
<evidence type="ECO:0000256" key="4">
    <source>
        <dbReference type="ARBA" id="ARBA00022490"/>
    </source>
</evidence>
<keyword evidence="4 11" id="KW-0963">Cytoplasm</keyword>
<comment type="function">
    <text evidence="11">Catalyzes the reversible phosphorylation of UMP to UDP.</text>
</comment>